<evidence type="ECO:0000313" key="2">
    <source>
        <dbReference type="Proteomes" id="UP001457282"/>
    </source>
</evidence>
<keyword evidence="2" id="KW-1185">Reference proteome</keyword>
<evidence type="ECO:0000313" key="1">
    <source>
        <dbReference type="EMBL" id="KAK9950941.1"/>
    </source>
</evidence>
<accession>A0AAW1YQH9</accession>
<evidence type="ECO:0008006" key="3">
    <source>
        <dbReference type="Google" id="ProtNLM"/>
    </source>
</evidence>
<sequence>MAPSQPKSRLFVGLNRGHVTTKCELTSSREKGRMSFRLNKAARLIPVAATLLRVLLRQRLFSLPSSSFIRVRSALLSS</sequence>
<reference evidence="1 2" key="1">
    <citation type="journal article" date="2023" name="G3 (Bethesda)">
        <title>A chromosome-length genome assembly and annotation of blackberry (Rubus argutus, cv. 'Hillquist').</title>
        <authorList>
            <person name="Bruna T."/>
            <person name="Aryal R."/>
            <person name="Dudchenko O."/>
            <person name="Sargent D.J."/>
            <person name="Mead D."/>
            <person name="Buti M."/>
            <person name="Cavallini A."/>
            <person name="Hytonen T."/>
            <person name="Andres J."/>
            <person name="Pham M."/>
            <person name="Weisz D."/>
            <person name="Mascagni F."/>
            <person name="Usai G."/>
            <person name="Natali L."/>
            <person name="Bassil N."/>
            <person name="Fernandez G.E."/>
            <person name="Lomsadze A."/>
            <person name="Armour M."/>
            <person name="Olukolu B."/>
            <person name="Poorten T."/>
            <person name="Britton C."/>
            <person name="Davik J."/>
            <person name="Ashrafi H."/>
            <person name="Aiden E.L."/>
            <person name="Borodovsky M."/>
            <person name="Worthington M."/>
        </authorList>
    </citation>
    <scope>NUCLEOTIDE SEQUENCE [LARGE SCALE GENOMIC DNA]</scope>
    <source>
        <strain evidence="1">PI 553951</strain>
    </source>
</reference>
<gene>
    <name evidence="1" type="ORF">M0R45_006405</name>
</gene>
<dbReference type="Gene3D" id="1.10.10.1760">
    <property type="entry name" value="60S ribosomal protein L36"/>
    <property type="match status" value="1"/>
</dbReference>
<proteinExistence type="predicted"/>
<dbReference type="InterPro" id="IPR038097">
    <property type="entry name" value="Ribosomal_eL36_sf"/>
</dbReference>
<organism evidence="1 2">
    <name type="scientific">Rubus argutus</name>
    <name type="common">Southern blackberry</name>
    <dbReference type="NCBI Taxonomy" id="59490"/>
    <lineage>
        <taxon>Eukaryota</taxon>
        <taxon>Viridiplantae</taxon>
        <taxon>Streptophyta</taxon>
        <taxon>Embryophyta</taxon>
        <taxon>Tracheophyta</taxon>
        <taxon>Spermatophyta</taxon>
        <taxon>Magnoliopsida</taxon>
        <taxon>eudicotyledons</taxon>
        <taxon>Gunneridae</taxon>
        <taxon>Pentapetalae</taxon>
        <taxon>rosids</taxon>
        <taxon>fabids</taxon>
        <taxon>Rosales</taxon>
        <taxon>Rosaceae</taxon>
        <taxon>Rosoideae</taxon>
        <taxon>Rosoideae incertae sedis</taxon>
        <taxon>Rubus</taxon>
    </lineage>
</organism>
<dbReference type="AlphaFoldDB" id="A0AAW1YQH9"/>
<protein>
    <recommendedName>
        <fullName evidence="3">Ribosomal protein L36</fullName>
    </recommendedName>
</protein>
<dbReference type="Proteomes" id="UP001457282">
    <property type="component" value="Unassembled WGS sequence"/>
</dbReference>
<comment type="caution">
    <text evidence="1">The sequence shown here is derived from an EMBL/GenBank/DDBJ whole genome shotgun (WGS) entry which is preliminary data.</text>
</comment>
<name>A0AAW1YQH9_RUBAR</name>
<dbReference type="EMBL" id="JBEDUW010000001">
    <property type="protein sequence ID" value="KAK9950941.1"/>
    <property type="molecule type" value="Genomic_DNA"/>
</dbReference>